<feature type="transmembrane region" description="Helical" evidence="3">
    <location>
        <begin position="144"/>
        <end position="166"/>
    </location>
</feature>
<dbReference type="PANTHER" id="PTHR32089:SF112">
    <property type="entry name" value="LYSOZYME-LIKE PROTEIN-RELATED"/>
    <property type="match status" value="1"/>
</dbReference>
<feature type="transmembrane region" description="Helical" evidence="3">
    <location>
        <begin position="37"/>
        <end position="57"/>
    </location>
</feature>
<organism evidence="5">
    <name type="scientific">hydrothermal vent metagenome</name>
    <dbReference type="NCBI Taxonomy" id="652676"/>
    <lineage>
        <taxon>unclassified sequences</taxon>
        <taxon>metagenomes</taxon>
        <taxon>ecological metagenomes</taxon>
    </lineage>
</organism>
<protein>
    <submittedName>
        <fullName evidence="5">Methyl-accepting chemotaxis protein</fullName>
    </submittedName>
</protein>
<dbReference type="Gene3D" id="1.10.287.950">
    <property type="entry name" value="Methyl-accepting chemotaxis protein"/>
    <property type="match status" value="1"/>
</dbReference>
<dbReference type="InterPro" id="IPR004089">
    <property type="entry name" value="MCPsignal_dom"/>
</dbReference>
<keyword evidence="3" id="KW-0472">Membrane</keyword>
<dbReference type="SMART" id="SM00283">
    <property type="entry name" value="MA"/>
    <property type="match status" value="1"/>
</dbReference>
<evidence type="ECO:0000259" key="4">
    <source>
        <dbReference type="PROSITE" id="PS50111"/>
    </source>
</evidence>
<keyword evidence="3" id="KW-0812">Transmembrane</keyword>
<gene>
    <name evidence="5" type="ORF">MGWOODY_Smn3199</name>
</gene>
<dbReference type="GO" id="GO:0006935">
    <property type="term" value="P:chemotaxis"/>
    <property type="evidence" value="ECO:0007669"/>
    <property type="project" value="InterPro"/>
</dbReference>
<sequence>MSVVDLDRLRRRGLRILVVSAWLCVVALLSIGLAQGVASTGAVVLIAIAANTAPTVMVLRHRYDRNARLLMGSLAGLYPALGVYLLAGHPWQMDGHMYFFVALAALIVLCDWRPIVLAAILIAVHHLFLQYLAPEWVFTGSGNFGRVVIHAVAVILQCAVLSYVAIQLRGLLIRQAEARQDSERLAAEAIEGRREIEAAMVATRAAEAREAAERHRREVLEGEAADQRREEMLALAEAFHASVAEIVGVVGTASAELEGSALALNELARRASRETNDTAQVASQSSATARALASGVEELTTSILAIAATVDQQAKLSGDARAISTAGHHAVGALAERTTAISRFAESISDIAGRTNLLALNATIEAARAGDVGLGFAVVATEVKQLAGQTSGATGEIRLLAGSVKGGADIACDALQEIESTVGELAEAAQEIRAAVDRQRVTASLIEATARDTASGAGLMTERIAGVVAVAGDTEKLSGRVSGAATSLSGTARDLQQATEQFVAQLRAA</sequence>
<feature type="domain" description="Methyl-accepting transducer" evidence="4">
    <location>
        <begin position="228"/>
        <end position="489"/>
    </location>
</feature>
<dbReference type="GO" id="GO:0016020">
    <property type="term" value="C:membrane"/>
    <property type="evidence" value="ECO:0007669"/>
    <property type="project" value="InterPro"/>
</dbReference>
<comment type="similarity">
    <text evidence="2">Belongs to the methyl-accepting chemotaxis (MCP) protein family.</text>
</comment>
<evidence type="ECO:0000256" key="1">
    <source>
        <dbReference type="ARBA" id="ARBA00023224"/>
    </source>
</evidence>
<dbReference type="AlphaFoldDB" id="A0A170PN74"/>
<name>A0A170PN74_9ZZZZ</name>
<dbReference type="Pfam" id="PF00015">
    <property type="entry name" value="MCPsignal"/>
    <property type="match status" value="1"/>
</dbReference>
<dbReference type="GO" id="GO:0004888">
    <property type="term" value="F:transmembrane signaling receptor activity"/>
    <property type="evidence" value="ECO:0007669"/>
    <property type="project" value="InterPro"/>
</dbReference>
<keyword evidence="1" id="KW-0807">Transducer</keyword>
<dbReference type="GO" id="GO:0007165">
    <property type="term" value="P:signal transduction"/>
    <property type="evidence" value="ECO:0007669"/>
    <property type="project" value="UniProtKB-KW"/>
</dbReference>
<dbReference type="PANTHER" id="PTHR32089">
    <property type="entry name" value="METHYL-ACCEPTING CHEMOTAXIS PROTEIN MCPB"/>
    <property type="match status" value="1"/>
</dbReference>
<evidence type="ECO:0000313" key="5">
    <source>
        <dbReference type="EMBL" id="CUS43792.1"/>
    </source>
</evidence>
<dbReference type="PRINTS" id="PR00260">
    <property type="entry name" value="CHEMTRNSDUCR"/>
</dbReference>
<accession>A0A170PN74</accession>
<dbReference type="PROSITE" id="PS50111">
    <property type="entry name" value="CHEMOTAXIS_TRANSDUC_2"/>
    <property type="match status" value="1"/>
</dbReference>
<feature type="transmembrane region" description="Helical" evidence="3">
    <location>
        <begin position="12"/>
        <end position="31"/>
    </location>
</feature>
<keyword evidence="3" id="KW-1133">Transmembrane helix</keyword>
<evidence type="ECO:0000256" key="3">
    <source>
        <dbReference type="SAM" id="Phobius"/>
    </source>
</evidence>
<reference evidence="5" key="1">
    <citation type="submission" date="2015-10" db="EMBL/GenBank/DDBJ databases">
        <authorList>
            <person name="Gilbert D.G."/>
        </authorList>
    </citation>
    <scope>NUCLEOTIDE SEQUENCE</scope>
</reference>
<dbReference type="InterPro" id="IPR004090">
    <property type="entry name" value="Chemotax_Me-accpt_rcpt"/>
</dbReference>
<proteinExistence type="inferred from homology"/>
<dbReference type="EMBL" id="CZQE01000083">
    <property type="protein sequence ID" value="CUS43792.1"/>
    <property type="molecule type" value="Genomic_DNA"/>
</dbReference>
<evidence type="ECO:0000256" key="2">
    <source>
        <dbReference type="ARBA" id="ARBA00029447"/>
    </source>
</evidence>
<feature type="transmembrane region" description="Helical" evidence="3">
    <location>
        <begin position="69"/>
        <end position="87"/>
    </location>
</feature>
<dbReference type="SUPFAM" id="SSF58104">
    <property type="entry name" value="Methyl-accepting chemotaxis protein (MCP) signaling domain"/>
    <property type="match status" value="1"/>
</dbReference>